<feature type="domain" description="Fe2OG dioxygenase" evidence="3">
    <location>
        <begin position="175"/>
        <end position="298"/>
    </location>
</feature>
<dbReference type="AlphaFoldDB" id="A0A9W8N402"/>
<dbReference type="InterPro" id="IPR044861">
    <property type="entry name" value="IPNS-like_FE2OG_OXY"/>
</dbReference>
<dbReference type="InterPro" id="IPR027443">
    <property type="entry name" value="IPNS-like_sf"/>
</dbReference>
<dbReference type="VEuPathDB" id="FungiDB:F4678DRAFT_305214"/>
<evidence type="ECO:0000313" key="5">
    <source>
        <dbReference type="Proteomes" id="UP001148614"/>
    </source>
</evidence>
<organism evidence="4 5">
    <name type="scientific">Xylaria arbuscula</name>
    <dbReference type="NCBI Taxonomy" id="114810"/>
    <lineage>
        <taxon>Eukaryota</taxon>
        <taxon>Fungi</taxon>
        <taxon>Dikarya</taxon>
        <taxon>Ascomycota</taxon>
        <taxon>Pezizomycotina</taxon>
        <taxon>Sordariomycetes</taxon>
        <taxon>Xylariomycetidae</taxon>
        <taxon>Xylariales</taxon>
        <taxon>Xylariaceae</taxon>
        <taxon>Xylaria</taxon>
    </lineage>
</organism>
<keyword evidence="2" id="KW-0560">Oxidoreductase</keyword>
<evidence type="ECO:0000256" key="2">
    <source>
        <dbReference type="RuleBase" id="RU003682"/>
    </source>
</evidence>
<dbReference type="Gene3D" id="2.60.120.330">
    <property type="entry name" value="B-lactam Antibiotic, Isopenicillin N Synthase, Chain"/>
    <property type="match status" value="1"/>
</dbReference>
<keyword evidence="5" id="KW-1185">Reference proteome</keyword>
<reference evidence="4" key="1">
    <citation type="submission" date="2022-07" db="EMBL/GenBank/DDBJ databases">
        <title>Genome Sequence of Xylaria arbuscula.</title>
        <authorList>
            <person name="Buettner E."/>
        </authorList>
    </citation>
    <scope>NUCLEOTIDE SEQUENCE</scope>
    <source>
        <strain evidence="4">VT107</strain>
    </source>
</reference>
<dbReference type="Proteomes" id="UP001148614">
    <property type="component" value="Unassembled WGS sequence"/>
</dbReference>
<dbReference type="PROSITE" id="PS51471">
    <property type="entry name" value="FE2OG_OXY"/>
    <property type="match status" value="1"/>
</dbReference>
<evidence type="ECO:0000313" key="4">
    <source>
        <dbReference type="EMBL" id="KAJ3553498.1"/>
    </source>
</evidence>
<accession>A0A9W8N402</accession>
<dbReference type="GO" id="GO:0046872">
    <property type="term" value="F:metal ion binding"/>
    <property type="evidence" value="ECO:0007669"/>
    <property type="project" value="UniProtKB-KW"/>
</dbReference>
<proteinExistence type="inferred from homology"/>
<keyword evidence="2" id="KW-0408">Iron</keyword>
<evidence type="ECO:0000259" key="3">
    <source>
        <dbReference type="PROSITE" id="PS51471"/>
    </source>
</evidence>
<dbReference type="InterPro" id="IPR050231">
    <property type="entry name" value="Iron_ascorbate_oxido_reductase"/>
</dbReference>
<comment type="caution">
    <text evidence="4">The sequence shown here is derived from an EMBL/GenBank/DDBJ whole genome shotgun (WGS) entry which is preliminary data.</text>
</comment>
<name>A0A9W8N402_9PEZI</name>
<evidence type="ECO:0000256" key="1">
    <source>
        <dbReference type="ARBA" id="ARBA00008056"/>
    </source>
</evidence>
<dbReference type="GO" id="GO:0016491">
    <property type="term" value="F:oxidoreductase activity"/>
    <property type="evidence" value="ECO:0007669"/>
    <property type="project" value="UniProtKB-KW"/>
</dbReference>
<sequence>MALKTVDFAKYVTGNNAERAVVAEEILASFVKDGAVKLRNFAEGNVAANLLEAAHDFFSIPLEEKLKIANIAGPNPQRGFSIVGAEQTSTLWKENLKGRESWGALTDAREHFDAGPPNDEQFINRWPQKTNHPGFRYHIESLYIELQQISEQIVSAIEMGLGLPHNRLVSCLQPVASEIRLNHYPAISLEKLAEGSVKRTWPHTDLGVISLIFQDEIGGLEVEDRSISSLQKHSFVPVMPMKQGSQQEVVVLVSDTLQCLTNNVIMAGRHQVSVPPLMSTWAEGECPERYSAVFFLKASRATAVAPFSEFVTEARPAAYQTLSALELQQRGTRMIHGISEPVLQAASV</sequence>
<protein>
    <recommendedName>
        <fullName evidence="3">Fe2OG dioxygenase domain-containing protein</fullName>
    </recommendedName>
</protein>
<dbReference type="GO" id="GO:0044283">
    <property type="term" value="P:small molecule biosynthetic process"/>
    <property type="evidence" value="ECO:0007669"/>
    <property type="project" value="UniProtKB-ARBA"/>
</dbReference>
<gene>
    <name evidence="4" type="ORF">NPX13_g10876</name>
</gene>
<dbReference type="Pfam" id="PF03171">
    <property type="entry name" value="2OG-FeII_Oxy"/>
    <property type="match status" value="1"/>
</dbReference>
<dbReference type="Pfam" id="PF14226">
    <property type="entry name" value="DIOX_N"/>
    <property type="match status" value="1"/>
</dbReference>
<dbReference type="InterPro" id="IPR005123">
    <property type="entry name" value="Oxoglu/Fe-dep_dioxygenase_dom"/>
</dbReference>
<dbReference type="EMBL" id="JANPWZ010003274">
    <property type="protein sequence ID" value="KAJ3553498.1"/>
    <property type="molecule type" value="Genomic_DNA"/>
</dbReference>
<dbReference type="PANTHER" id="PTHR47990">
    <property type="entry name" value="2-OXOGLUTARATE (2OG) AND FE(II)-DEPENDENT OXYGENASE SUPERFAMILY PROTEIN-RELATED"/>
    <property type="match status" value="1"/>
</dbReference>
<dbReference type="SUPFAM" id="SSF51197">
    <property type="entry name" value="Clavaminate synthase-like"/>
    <property type="match status" value="1"/>
</dbReference>
<comment type="similarity">
    <text evidence="1 2">Belongs to the iron/ascorbate-dependent oxidoreductase family.</text>
</comment>
<dbReference type="InterPro" id="IPR026992">
    <property type="entry name" value="DIOX_N"/>
</dbReference>
<keyword evidence="2" id="KW-0479">Metal-binding</keyword>